<evidence type="ECO:0000256" key="6">
    <source>
        <dbReference type="ARBA" id="ARBA00023027"/>
    </source>
</evidence>
<reference evidence="11 12" key="2">
    <citation type="journal article" date="2012" name="Stand. Genomic Sci.">
        <title>Complete genome sequence of the termite hindgut bacterium Spirochaeta coccoides type strain (SPN1(T)), reclassification in the genus Sphaerochaeta as Sphaerochaeta coccoides comb. nov. and emendations of the family Spirochaetaceae and the genus Sphaerochaeta.</title>
        <authorList>
            <person name="Abt B."/>
            <person name="Han C."/>
            <person name="Scheuner C."/>
            <person name="Lu M."/>
            <person name="Lapidus A."/>
            <person name="Nolan M."/>
            <person name="Lucas S."/>
            <person name="Hammon N."/>
            <person name="Deshpande S."/>
            <person name="Cheng J.F."/>
            <person name="Tapia R."/>
            <person name="Goodwin L.A."/>
            <person name="Pitluck S."/>
            <person name="Liolios K."/>
            <person name="Pagani I."/>
            <person name="Ivanova N."/>
            <person name="Mavromatis K."/>
            <person name="Mikhailova N."/>
            <person name="Huntemann M."/>
            <person name="Pati A."/>
            <person name="Chen A."/>
            <person name="Palaniappan K."/>
            <person name="Land M."/>
            <person name="Hauser L."/>
            <person name="Brambilla E.M."/>
            <person name="Rohde M."/>
            <person name="Spring S."/>
            <person name="Gronow S."/>
            <person name="Goker M."/>
            <person name="Woyke T."/>
            <person name="Bristow J."/>
            <person name="Eisen J.A."/>
            <person name="Markowitz V."/>
            <person name="Hugenholtz P."/>
            <person name="Kyrpides N.C."/>
            <person name="Klenk H.P."/>
            <person name="Detter J.C."/>
        </authorList>
    </citation>
    <scope>NUCLEOTIDE SEQUENCE [LARGE SCALE GENOMIC DNA]</scope>
    <source>
        <strain evidence="12">ATCC BAA-1237 / DSM 17374 / SPN1</strain>
    </source>
</reference>
<dbReference type="UniPathway" id="UPA00253">
    <property type="reaction ID" value="UER00334"/>
</dbReference>
<keyword evidence="3 7" id="KW-0436">Ligase</keyword>
<dbReference type="RefSeq" id="WP_013739950.1">
    <property type="nucleotide sequence ID" value="NC_015436.1"/>
</dbReference>
<dbReference type="NCBIfam" id="NF002730">
    <property type="entry name" value="PRK02628.1"/>
    <property type="match status" value="1"/>
</dbReference>
<proteinExistence type="inferred from homology"/>
<dbReference type="EMBL" id="CP002659">
    <property type="protein sequence ID" value="AEC02555.1"/>
    <property type="molecule type" value="Genomic_DNA"/>
</dbReference>
<feature type="active site" description="Proton acceptor; for glutaminase activity" evidence="7">
    <location>
        <position position="46"/>
    </location>
</feature>
<dbReference type="PANTHER" id="PTHR23090">
    <property type="entry name" value="NH 3 /GLUTAMINE-DEPENDENT NAD + SYNTHETASE"/>
    <property type="match status" value="1"/>
</dbReference>
<dbReference type="GO" id="GO:0004359">
    <property type="term" value="F:glutaminase activity"/>
    <property type="evidence" value="ECO:0007669"/>
    <property type="project" value="InterPro"/>
</dbReference>
<dbReference type="eggNOG" id="COG0388">
    <property type="taxonomic scope" value="Bacteria"/>
</dbReference>
<dbReference type="InterPro" id="IPR041856">
    <property type="entry name" value="NAD+_synth_C"/>
</dbReference>
<dbReference type="HOGENOM" id="CLU_025662_0_0_12"/>
<feature type="binding site" evidence="7">
    <location>
        <begin position="349"/>
        <end position="356"/>
    </location>
    <ligand>
        <name>ATP</name>
        <dbReference type="ChEBI" id="CHEBI:30616"/>
    </ligand>
</feature>
<dbReference type="InterPro" id="IPR003694">
    <property type="entry name" value="NAD_synthase"/>
</dbReference>
<feature type="binding site" evidence="7">
    <location>
        <position position="197"/>
    </location>
    <ligand>
        <name>L-glutamine</name>
        <dbReference type="ChEBI" id="CHEBI:58359"/>
    </ligand>
</feature>
<comment type="catalytic activity">
    <reaction evidence="7 8">
        <text>deamido-NAD(+) + L-glutamine + ATP + H2O = L-glutamate + AMP + diphosphate + NAD(+) + H(+)</text>
        <dbReference type="Rhea" id="RHEA:24384"/>
        <dbReference type="ChEBI" id="CHEBI:15377"/>
        <dbReference type="ChEBI" id="CHEBI:15378"/>
        <dbReference type="ChEBI" id="CHEBI:29985"/>
        <dbReference type="ChEBI" id="CHEBI:30616"/>
        <dbReference type="ChEBI" id="CHEBI:33019"/>
        <dbReference type="ChEBI" id="CHEBI:57540"/>
        <dbReference type="ChEBI" id="CHEBI:58359"/>
        <dbReference type="ChEBI" id="CHEBI:58437"/>
        <dbReference type="ChEBI" id="CHEBI:456215"/>
        <dbReference type="EC" id="6.3.5.1"/>
    </reaction>
</comment>
<dbReference type="PANTHER" id="PTHR23090:SF9">
    <property type="entry name" value="GLUTAMINE-DEPENDENT NAD(+) SYNTHETASE"/>
    <property type="match status" value="1"/>
</dbReference>
<evidence type="ECO:0000256" key="1">
    <source>
        <dbReference type="ARBA" id="ARBA00005188"/>
    </source>
</evidence>
<evidence type="ECO:0000256" key="7">
    <source>
        <dbReference type="HAMAP-Rule" id="MF_02090"/>
    </source>
</evidence>
<organism evidence="11 12">
    <name type="scientific">Parasphaerochaeta coccoides (strain ATCC BAA-1237 / DSM 17374 / SPN1)</name>
    <name type="common">Sphaerochaeta coccoides</name>
    <dbReference type="NCBI Taxonomy" id="760011"/>
    <lineage>
        <taxon>Bacteria</taxon>
        <taxon>Pseudomonadati</taxon>
        <taxon>Spirochaetota</taxon>
        <taxon>Spirochaetia</taxon>
        <taxon>Spirochaetales</taxon>
        <taxon>Sphaerochaetaceae</taxon>
        <taxon>Parasphaerochaeta</taxon>
    </lineage>
</organism>
<dbReference type="STRING" id="760011.Spico_1349"/>
<feature type="active site" description="For glutaminase activity" evidence="7">
    <location>
        <position position="115"/>
    </location>
</feature>
<dbReference type="GO" id="GO:0005524">
    <property type="term" value="F:ATP binding"/>
    <property type="evidence" value="ECO:0007669"/>
    <property type="project" value="UniProtKB-UniRule"/>
</dbReference>
<comment type="pathway">
    <text evidence="1 7 8">Cofactor biosynthesis; NAD(+) biosynthesis; NAD(+) from deamido-NAD(+) (L-Gln route): step 1/1.</text>
</comment>
<dbReference type="CDD" id="cd00553">
    <property type="entry name" value="NAD_synthase"/>
    <property type="match status" value="1"/>
</dbReference>
<protein>
    <recommendedName>
        <fullName evidence="7 8">Glutamine-dependent NAD(+) synthetase</fullName>
        <ecNumber evidence="7 8">6.3.5.1</ecNumber>
    </recommendedName>
    <alternativeName>
        <fullName evidence="7 8">NAD(+) synthase [glutamine-hydrolyzing]</fullName>
    </alternativeName>
</protein>
<dbReference type="GO" id="GO:0005737">
    <property type="term" value="C:cytoplasm"/>
    <property type="evidence" value="ECO:0007669"/>
    <property type="project" value="InterPro"/>
</dbReference>
<dbReference type="EC" id="6.3.5.1" evidence="7 8"/>
<feature type="binding site" evidence="7">
    <location>
        <position position="203"/>
    </location>
    <ligand>
        <name>L-glutamine</name>
        <dbReference type="ChEBI" id="CHEBI:58359"/>
    </ligand>
</feature>
<dbReference type="HAMAP" id="MF_02090">
    <property type="entry name" value="NadE_glutamine_dep"/>
    <property type="match status" value="1"/>
</dbReference>
<feature type="binding site" evidence="7">
    <location>
        <position position="459"/>
    </location>
    <ligand>
        <name>ATP</name>
        <dbReference type="ChEBI" id="CHEBI:30616"/>
    </ligand>
</feature>
<dbReference type="Gene3D" id="3.60.110.10">
    <property type="entry name" value="Carbon-nitrogen hydrolase"/>
    <property type="match status" value="1"/>
</dbReference>
<dbReference type="eggNOG" id="COG0171">
    <property type="taxonomic scope" value="Bacteria"/>
</dbReference>
<evidence type="ECO:0000256" key="2">
    <source>
        <dbReference type="ARBA" id="ARBA00007145"/>
    </source>
</evidence>
<sequence length="637" mass="69811">MRDGFISVAAVSPAVKVADCTWNTRRIIQAMDAASSQGISLLVFPELSVTGYTCGDLFLQDALLAAVQESLAAIVSHSTGIDTVAVVGAPLVWRNKLYNCAVVIHHGHILGVVPKTNIPNYQEFYELRWFAPAPDGIDTLVLAGQEVPFGTRLLFSCTSVTDFIFAVEICEDLWVPMPPSASHAMAGATVMVNLSASDEVVGKDGYRRNLVASQSARLACAYIYCDAGYGESTTDLVFTGHDLVAENGHIVAEHEGKADQLLRTEVDVAFLARERRLLSTFPQTSGDYRTIFFSQKIGETVLTRTVARYPFVPADSADLKERCAKILSLQAQGLAKRLEHTRSTGLVLGLSGGLDSTLALLVSIRAVDALGMSRKNILAISMPGFGTTKRTKGNATQLAKAMGVSFQSISIAAAVRRHFIDIGQDCDIHDVTYENSQARERTQILMDVANKNNMLVVGTGDLSELALGWATYNGDHMSMYGVNASIPKTLVRHLVRYVADESDETLGKVLLDVLDTPVSPELLPADSQGKISQVTEDIVGPYELHDFFLYAMMRKGFSPSKVFRLACRAFEETYDRTTILSWLTVFYRRFFSQQFKRSVLPDGPKVGTVTLSPRGDWRMPSDAQATIWLDELILLRK</sequence>
<keyword evidence="4 7" id="KW-0547">Nucleotide-binding</keyword>
<keyword evidence="6 7" id="KW-0520">NAD</keyword>
<keyword evidence="12" id="KW-1185">Reference proteome</keyword>
<feature type="binding site" evidence="7">
    <location>
        <begin position="469"/>
        <end position="472"/>
    </location>
    <ligand>
        <name>deamido-NAD(+)</name>
        <dbReference type="ChEBI" id="CHEBI:58437"/>
        <note>ligand shared between two neighboring subunits</note>
    </ligand>
</feature>
<accession>F4GHG6</accession>
<keyword evidence="5 7" id="KW-0067">ATP-binding</keyword>
<dbReference type="SUPFAM" id="SSF52402">
    <property type="entry name" value="Adenine nucleotide alpha hydrolases-like"/>
    <property type="match status" value="1"/>
</dbReference>
<feature type="domain" description="CN hydrolase" evidence="10">
    <location>
        <begin position="6"/>
        <end position="268"/>
    </location>
</feature>
<evidence type="ECO:0000313" key="11">
    <source>
        <dbReference type="EMBL" id="AEC02555.1"/>
    </source>
</evidence>
<dbReference type="GO" id="GO:0009435">
    <property type="term" value="P:NAD+ biosynthetic process"/>
    <property type="evidence" value="ECO:0007669"/>
    <property type="project" value="UniProtKB-UniRule"/>
</dbReference>
<dbReference type="PIRSF" id="PIRSF006630">
    <property type="entry name" value="NADS_GAT"/>
    <property type="match status" value="1"/>
</dbReference>
<name>F4GHG6_PARC1</name>
<dbReference type="NCBIfam" id="TIGR00552">
    <property type="entry name" value="nadE"/>
    <property type="match status" value="1"/>
</dbReference>
<evidence type="ECO:0000259" key="10">
    <source>
        <dbReference type="PROSITE" id="PS50263"/>
    </source>
</evidence>
<dbReference type="InterPro" id="IPR014445">
    <property type="entry name" value="Gln-dep_NAD_synthase"/>
</dbReference>
<dbReference type="SUPFAM" id="SSF56317">
    <property type="entry name" value="Carbon-nitrogen hydrolase"/>
    <property type="match status" value="1"/>
</dbReference>
<dbReference type="InterPro" id="IPR022310">
    <property type="entry name" value="NAD/GMP_synthase"/>
</dbReference>
<dbReference type="OrthoDB" id="9803818at2"/>
<dbReference type="Pfam" id="PF00795">
    <property type="entry name" value="CN_hydrolase"/>
    <property type="match status" value="1"/>
</dbReference>
<dbReference type="InterPro" id="IPR036526">
    <property type="entry name" value="C-N_Hydrolase_sf"/>
</dbReference>
<evidence type="ECO:0000313" key="12">
    <source>
        <dbReference type="Proteomes" id="UP000007939"/>
    </source>
</evidence>
<evidence type="ECO:0000256" key="9">
    <source>
        <dbReference type="RuleBase" id="RU003811"/>
    </source>
</evidence>
<comment type="similarity">
    <text evidence="9">Belongs to the NAD synthetase family.</text>
</comment>
<feature type="binding site" evidence="7">
    <location>
        <position position="435"/>
    </location>
    <ligand>
        <name>deamido-NAD(+)</name>
        <dbReference type="ChEBI" id="CHEBI:58437"/>
        <note>ligand shared between two neighboring subunits</note>
    </ligand>
</feature>
<evidence type="ECO:0000256" key="4">
    <source>
        <dbReference type="ARBA" id="ARBA00022741"/>
    </source>
</evidence>
<evidence type="ECO:0000256" key="3">
    <source>
        <dbReference type="ARBA" id="ARBA00022598"/>
    </source>
</evidence>
<feature type="active site" description="Nucleophile; for glutaminase activity" evidence="7">
    <location>
        <position position="170"/>
    </location>
</feature>
<dbReference type="GO" id="GO:0003952">
    <property type="term" value="F:NAD+ synthase (glutamine-hydrolyzing) activity"/>
    <property type="evidence" value="ECO:0007669"/>
    <property type="project" value="UniProtKB-UniRule"/>
</dbReference>
<dbReference type="Proteomes" id="UP000007939">
    <property type="component" value="Chromosome"/>
</dbReference>
<dbReference type="GO" id="GO:0008795">
    <property type="term" value="F:NAD+ synthase activity"/>
    <property type="evidence" value="ECO:0007669"/>
    <property type="project" value="UniProtKB-UniRule"/>
</dbReference>
<evidence type="ECO:0000256" key="5">
    <source>
        <dbReference type="ARBA" id="ARBA00022840"/>
    </source>
</evidence>
<feature type="binding site" evidence="7">
    <location>
        <position position="464"/>
    </location>
    <ligand>
        <name>deamido-NAD(+)</name>
        <dbReference type="ChEBI" id="CHEBI:58437"/>
        <note>ligand shared between two neighboring subunits</note>
    </ligand>
</feature>
<dbReference type="InterPro" id="IPR003010">
    <property type="entry name" value="C-N_Hydrolase"/>
</dbReference>
<comment type="similarity">
    <text evidence="2 7 8">In the C-terminal section; belongs to the NAD synthetase family.</text>
</comment>
<dbReference type="Pfam" id="PF02540">
    <property type="entry name" value="NAD_synthase"/>
    <property type="match status" value="1"/>
</dbReference>
<dbReference type="AlphaFoldDB" id="F4GHG6"/>
<evidence type="ECO:0000256" key="8">
    <source>
        <dbReference type="PIRNR" id="PIRNR006630"/>
    </source>
</evidence>
<dbReference type="Gene3D" id="3.40.50.620">
    <property type="entry name" value="HUPs"/>
    <property type="match status" value="1"/>
</dbReference>
<gene>
    <name evidence="7" type="primary">nadE</name>
    <name evidence="11" type="ordered locus">Spico_1349</name>
</gene>
<feature type="binding site" evidence="7">
    <location>
        <position position="121"/>
    </location>
    <ligand>
        <name>L-glutamine</name>
        <dbReference type="ChEBI" id="CHEBI:58359"/>
    </ligand>
</feature>
<dbReference type="Gene3D" id="1.10.10.1140">
    <property type="entry name" value="Glutamine-dependent NAD+ synthetase, C-terminal domain"/>
    <property type="match status" value="1"/>
</dbReference>
<dbReference type="PROSITE" id="PS50263">
    <property type="entry name" value="CN_HYDROLASE"/>
    <property type="match status" value="1"/>
</dbReference>
<feature type="binding site" evidence="7">
    <location>
        <position position="596"/>
    </location>
    <ligand>
        <name>deamido-NAD(+)</name>
        <dbReference type="ChEBI" id="CHEBI:58437"/>
        <note>ligand shared between two neighboring subunits</note>
    </ligand>
</feature>
<comment type="function">
    <text evidence="7">Catalyzes the ATP-dependent amidation of deamido-NAD to form NAD. Uses L-glutamine as a nitrogen source.</text>
</comment>
<dbReference type="KEGG" id="scc:Spico_1349"/>
<dbReference type="InterPro" id="IPR014729">
    <property type="entry name" value="Rossmann-like_a/b/a_fold"/>
</dbReference>
<reference evidence="12" key="1">
    <citation type="submission" date="2011-04" db="EMBL/GenBank/DDBJ databases">
        <title>The complete genome of Spirochaeta coccoides DSM 17374.</title>
        <authorList>
            <person name="Lucas S."/>
            <person name="Copeland A."/>
            <person name="Lapidus A."/>
            <person name="Bruce D."/>
            <person name="Goodwin L."/>
            <person name="Pitluck S."/>
            <person name="Peters L."/>
            <person name="Kyrpides N."/>
            <person name="Mavromatis K."/>
            <person name="Pagani I."/>
            <person name="Ivanova N."/>
            <person name="Ovchinnikova G."/>
            <person name="Lu M."/>
            <person name="Detter J.C."/>
            <person name="Tapia R."/>
            <person name="Han C."/>
            <person name="Land M."/>
            <person name="Hauser L."/>
            <person name="Markowitz V."/>
            <person name="Cheng J.-F."/>
            <person name="Hugenholtz P."/>
            <person name="Woyke T."/>
            <person name="Wu D."/>
            <person name="Spring S."/>
            <person name="Schroeder M."/>
            <person name="Brambilla E."/>
            <person name="Klenk H.-P."/>
            <person name="Eisen J.A."/>
        </authorList>
    </citation>
    <scope>NUCLEOTIDE SEQUENCE [LARGE SCALE GENOMIC DNA]</scope>
    <source>
        <strain evidence="12">ATCC BAA-1237 / DSM 17374 / SPN1</strain>
    </source>
</reference>
<dbReference type="CDD" id="cd07570">
    <property type="entry name" value="GAT_Gln-NAD-synth"/>
    <property type="match status" value="1"/>
</dbReference>